<evidence type="ECO:0000313" key="2">
    <source>
        <dbReference type="WBParaSite" id="RSKR_0000311600.1"/>
    </source>
</evidence>
<sequence length="346" mass="38915">MFLIPSIETAGDTYIFSMPTGLHGIKGFISILPISQQGSIAINIVGHATGFFYSNETIQYNTTKGEKQHYISVYPLNQLDYTSSVTISSTSKFLISFMTPYIVSTDEADGECGFPCYQDYVTFFPSPVFFTECNGVLSPPDQRIITNDFTTRLYVSPPKKSSDCDEIFIMTIYNKEDNVNGDEEIITAIGSSTIDLRDKSEMGSSTSAGQMPIYRLGSARDYFDSLYEYGHFLHLVPSTEEWVTGKSQFYSLAKDCIIEFYTDQAGSDVNSILFDGKVLTKYGYIKDPMNYFKKTYFHFQVAVHGYGLHTLENDGKYVLYVICKHVNSVSDAAGYLTGFNRRKTQN</sequence>
<organism evidence="1 2">
    <name type="scientific">Rhabditophanes sp. KR3021</name>
    <dbReference type="NCBI Taxonomy" id="114890"/>
    <lineage>
        <taxon>Eukaryota</taxon>
        <taxon>Metazoa</taxon>
        <taxon>Ecdysozoa</taxon>
        <taxon>Nematoda</taxon>
        <taxon>Chromadorea</taxon>
        <taxon>Rhabditida</taxon>
        <taxon>Tylenchina</taxon>
        <taxon>Panagrolaimomorpha</taxon>
        <taxon>Strongyloidoidea</taxon>
        <taxon>Alloionematidae</taxon>
        <taxon>Rhabditophanes</taxon>
    </lineage>
</organism>
<evidence type="ECO:0000313" key="1">
    <source>
        <dbReference type="Proteomes" id="UP000095286"/>
    </source>
</evidence>
<proteinExistence type="predicted"/>
<dbReference type="Proteomes" id="UP000095286">
    <property type="component" value="Unplaced"/>
</dbReference>
<accession>A0AC35TQ14</accession>
<dbReference type="WBParaSite" id="RSKR_0000311600.1">
    <property type="protein sequence ID" value="RSKR_0000311600.1"/>
    <property type="gene ID" value="RSKR_0000311600"/>
</dbReference>
<protein>
    <submittedName>
        <fullName evidence="2">IgGFc_binding domain-containing protein</fullName>
    </submittedName>
</protein>
<name>A0AC35TQ14_9BILA</name>
<reference evidence="2" key="1">
    <citation type="submission" date="2016-11" db="UniProtKB">
        <authorList>
            <consortium name="WormBaseParasite"/>
        </authorList>
    </citation>
    <scope>IDENTIFICATION</scope>
    <source>
        <strain evidence="2">KR3021</strain>
    </source>
</reference>